<organism evidence="2 3">
    <name type="scientific">Streptomyces phaeoluteigriseus</name>
    <dbReference type="NCBI Taxonomy" id="114686"/>
    <lineage>
        <taxon>Bacteria</taxon>
        <taxon>Bacillati</taxon>
        <taxon>Actinomycetota</taxon>
        <taxon>Actinomycetes</taxon>
        <taxon>Kitasatosporales</taxon>
        <taxon>Streptomycetaceae</taxon>
        <taxon>Streptomyces</taxon>
        <taxon>Streptomyces aurantiacus group</taxon>
    </lineage>
</organism>
<accession>A0ABY4ZLT3</accession>
<reference evidence="2" key="1">
    <citation type="submission" date="2022-06" db="EMBL/GenBank/DDBJ databases">
        <title>Complete genome sequence of soil microorganisms Streptomyces sp. Qhu-M197 isolated from Alpine meadows habitats on the Tibetan Plateau.</title>
        <authorList>
            <person name="Zhang B."/>
            <person name="Xiang X."/>
            <person name="Fan J."/>
        </authorList>
    </citation>
    <scope>NUCLEOTIDE SEQUENCE</scope>
    <source>
        <strain evidence="2">Qhu-M197</strain>
        <plasmid evidence="2">unnamed1</plasmid>
    </source>
</reference>
<evidence type="ECO:0000313" key="3">
    <source>
        <dbReference type="Proteomes" id="UP001056374"/>
    </source>
</evidence>
<sequence length="64" mass="6909">MANVSEAEAADKEPVVWTVSLGHRGLEVKGGRHLHVSLSRTLLFWIVSVTGAASTSPYWTTLMG</sequence>
<keyword evidence="2" id="KW-0614">Plasmid</keyword>
<dbReference type="EMBL" id="CP099469">
    <property type="protein sequence ID" value="USQ89875.1"/>
    <property type="molecule type" value="Genomic_DNA"/>
</dbReference>
<dbReference type="RefSeq" id="WP_252556969.1">
    <property type="nucleotide sequence ID" value="NZ_CP099469.1"/>
</dbReference>
<geneLocation type="plasmid" evidence="2 3">
    <name>unnamed1</name>
</geneLocation>
<dbReference type="Proteomes" id="UP001056374">
    <property type="component" value="Plasmid unnamed1"/>
</dbReference>
<feature type="transmembrane region" description="Helical" evidence="1">
    <location>
        <begin position="42"/>
        <end position="60"/>
    </location>
</feature>
<evidence type="ECO:0000256" key="1">
    <source>
        <dbReference type="SAM" id="Phobius"/>
    </source>
</evidence>
<keyword evidence="1" id="KW-0472">Membrane</keyword>
<keyword evidence="3" id="KW-1185">Reference proteome</keyword>
<keyword evidence="1" id="KW-1133">Transmembrane helix</keyword>
<name>A0ABY4ZLT3_9ACTN</name>
<evidence type="ECO:0000313" key="2">
    <source>
        <dbReference type="EMBL" id="USQ89875.1"/>
    </source>
</evidence>
<proteinExistence type="predicted"/>
<protein>
    <submittedName>
        <fullName evidence="2">Uncharacterized protein</fullName>
    </submittedName>
</protein>
<gene>
    <name evidence="2" type="ORF">NFX46_40015</name>
</gene>
<keyword evidence="1" id="KW-0812">Transmembrane</keyword>